<protein>
    <submittedName>
        <fullName evidence="4">Nitroreductase</fullName>
    </submittedName>
</protein>
<dbReference type="AlphaFoldDB" id="A0A6S6R3Z5"/>
<dbReference type="KEGG" id="acel:acsn021_44150"/>
<gene>
    <name evidence="4" type="ORF">acsn021_44150</name>
</gene>
<evidence type="ECO:0000256" key="2">
    <source>
        <dbReference type="ARBA" id="ARBA00023002"/>
    </source>
</evidence>
<feature type="domain" description="Nitroreductase" evidence="3">
    <location>
        <begin position="65"/>
        <end position="149"/>
    </location>
</feature>
<proteinExistence type="inferred from homology"/>
<evidence type="ECO:0000259" key="3">
    <source>
        <dbReference type="Pfam" id="PF00881"/>
    </source>
</evidence>
<dbReference type="Gene3D" id="3.40.109.10">
    <property type="entry name" value="NADH Oxidase"/>
    <property type="match status" value="1"/>
</dbReference>
<dbReference type="Proteomes" id="UP000515561">
    <property type="component" value="Chromosome"/>
</dbReference>
<keyword evidence="2" id="KW-0560">Oxidoreductase</keyword>
<dbReference type="GO" id="GO:0016491">
    <property type="term" value="F:oxidoreductase activity"/>
    <property type="evidence" value="ECO:0007669"/>
    <property type="project" value="UniProtKB-KW"/>
</dbReference>
<dbReference type="PANTHER" id="PTHR43673">
    <property type="entry name" value="NAD(P)H NITROREDUCTASE YDGI-RELATED"/>
    <property type="match status" value="1"/>
</dbReference>
<dbReference type="RefSeq" id="WP_184092745.1">
    <property type="nucleotide sequence ID" value="NZ_AP023367.1"/>
</dbReference>
<feature type="domain" description="Nitroreductase" evidence="3">
    <location>
        <begin position="5"/>
        <end position="54"/>
    </location>
</feature>
<keyword evidence="5" id="KW-1185">Reference proteome</keyword>
<dbReference type="InterPro" id="IPR029479">
    <property type="entry name" value="Nitroreductase"/>
</dbReference>
<evidence type="ECO:0000256" key="1">
    <source>
        <dbReference type="ARBA" id="ARBA00007118"/>
    </source>
</evidence>
<dbReference type="EMBL" id="AP023367">
    <property type="protein sequence ID" value="BCJ96846.1"/>
    <property type="molecule type" value="Genomic_DNA"/>
</dbReference>
<accession>A0A6S6R3Z5</accession>
<dbReference type="InterPro" id="IPR000415">
    <property type="entry name" value="Nitroreductase-like"/>
</dbReference>
<dbReference type="SUPFAM" id="SSF55469">
    <property type="entry name" value="FMN-dependent nitroreductase-like"/>
    <property type="match status" value="1"/>
</dbReference>
<comment type="similarity">
    <text evidence="1">Belongs to the nitroreductase family.</text>
</comment>
<dbReference type="CDD" id="cd02151">
    <property type="entry name" value="nitroreductase"/>
    <property type="match status" value="1"/>
</dbReference>
<dbReference type="PANTHER" id="PTHR43673:SF10">
    <property type="entry name" value="NADH DEHYDROGENASE_NAD(P)H NITROREDUCTASE XCC3605-RELATED"/>
    <property type="match status" value="1"/>
</dbReference>
<evidence type="ECO:0000313" key="5">
    <source>
        <dbReference type="Proteomes" id="UP000515561"/>
    </source>
</evidence>
<name>A0A6S6R3Z5_9FIRM</name>
<dbReference type="Pfam" id="PF00881">
    <property type="entry name" value="Nitroreductase"/>
    <property type="match status" value="2"/>
</dbReference>
<evidence type="ECO:0000313" key="4">
    <source>
        <dbReference type="EMBL" id="BCJ96846.1"/>
    </source>
</evidence>
<organism evidence="4 5">
    <name type="scientific">Anaerocolumna cellulosilytica</name>
    <dbReference type="NCBI Taxonomy" id="433286"/>
    <lineage>
        <taxon>Bacteria</taxon>
        <taxon>Bacillati</taxon>
        <taxon>Bacillota</taxon>
        <taxon>Clostridia</taxon>
        <taxon>Lachnospirales</taxon>
        <taxon>Lachnospiraceae</taxon>
        <taxon>Anaerocolumna</taxon>
    </lineage>
</organism>
<sequence>MLDVLKTRRSIRKYQDKPIEQEKLNTILKAALTSPSSKGKRPWELIVVEDKETLLELSHCRGGSSKLIAGSAVSIVVVADKELTDVWIEDASILGTIIQLTAHSLTLGSCWVQIRERMTTEDKTAEAYVKEVLGIPLQYGVECVIALGYPAEEKEPYSEEKLPLDKIHSEKF</sequence>
<reference evidence="4 5" key="1">
    <citation type="journal article" date="2016" name="Int. J. Syst. Evol. Microbiol.">
        <title>Descriptions of Anaerotaenia torta gen. nov., sp. nov. and Anaerocolumna cellulosilytica gen. nov., sp. nov. isolated from a methanogenic reactor of cattle waste.</title>
        <authorList>
            <person name="Uek A."/>
            <person name="Ohtaki Y."/>
            <person name="Kaku N."/>
            <person name="Ueki K."/>
        </authorList>
    </citation>
    <scope>NUCLEOTIDE SEQUENCE [LARGE SCALE GENOMIC DNA]</scope>
    <source>
        <strain evidence="4 5">SN021</strain>
    </source>
</reference>